<dbReference type="AlphaFoldDB" id="A0A1M7GJX1"/>
<keyword evidence="4" id="KW-1185">Reference proteome</keyword>
<dbReference type="Gene3D" id="3.40.50.1390">
    <property type="entry name" value="Resolvase, N-terminal catalytic domain"/>
    <property type="match status" value="1"/>
</dbReference>
<dbReference type="Gene3D" id="1.10.10.60">
    <property type="entry name" value="Homeodomain-like"/>
    <property type="match status" value="1"/>
</dbReference>
<organism evidence="3 4">
    <name type="scientific">Roseibium suaedae</name>
    <dbReference type="NCBI Taxonomy" id="735517"/>
    <lineage>
        <taxon>Bacteria</taxon>
        <taxon>Pseudomonadati</taxon>
        <taxon>Pseudomonadota</taxon>
        <taxon>Alphaproteobacteria</taxon>
        <taxon>Hyphomicrobiales</taxon>
        <taxon>Stappiaceae</taxon>
        <taxon>Roseibium</taxon>
    </lineage>
</organism>
<reference evidence="3 4" key="1">
    <citation type="submission" date="2016-11" db="EMBL/GenBank/DDBJ databases">
        <authorList>
            <person name="Jaros S."/>
            <person name="Januszkiewicz K."/>
            <person name="Wedrychowicz H."/>
        </authorList>
    </citation>
    <scope>NUCLEOTIDE SEQUENCE [LARGE SCALE GENOMIC DNA]</scope>
    <source>
        <strain evidence="3 4">DSM 22153</strain>
    </source>
</reference>
<evidence type="ECO:0000259" key="2">
    <source>
        <dbReference type="PROSITE" id="PS51736"/>
    </source>
</evidence>
<feature type="domain" description="Resolvase/invertase-type recombinase catalytic" evidence="2">
    <location>
        <begin position="1"/>
        <end position="135"/>
    </location>
</feature>
<protein>
    <submittedName>
        <fullName evidence="3">Site-specific DNA recombinase</fullName>
    </submittedName>
</protein>
<dbReference type="InterPro" id="IPR036162">
    <property type="entry name" value="Resolvase-like_N_sf"/>
</dbReference>
<evidence type="ECO:0000313" key="3">
    <source>
        <dbReference type="EMBL" id="SHM16694.1"/>
    </source>
</evidence>
<dbReference type="STRING" id="735517.SAMN05444272_1950"/>
<dbReference type="PROSITE" id="PS51736">
    <property type="entry name" value="RECOMBINASES_3"/>
    <property type="match status" value="1"/>
</dbReference>
<sequence length="185" mass="20158">MKIGYARVSSRWYQSELQIAALKSEGCEKVWKDKSDDGLVNASNMEEFLAEIGPGVTVIATRLAAVARSAPDLLYFLEKVTEKGASFRSLAEPWCDTRTNSVSQMLQTLRGLVAFEVELSALSHADDESHSDVVGISIGRPSKLSEPERLKALSLLRIGTSAAEVGRLLGVSRSTISRLKTSMLK</sequence>
<dbReference type="SMART" id="SM00857">
    <property type="entry name" value="Resolvase"/>
    <property type="match status" value="1"/>
</dbReference>
<dbReference type="Pfam" id="PF00239">
    <property type="entry name" value="Resolvase"/>
    <property type="match status" value="1"/>
</dbReference>
<evidence type="ECO:0000256" key="1">
    <source>
        <dbReference type="ARBA" id="ARBA00009913"/>
    </source>
</evidence>
<dbReference type="Proteomes" id="UP000186002">
    <property type="component" value="Unassembled WGS sequence"/>
</dbReference>
<dbReference type="RefSeq" id="WP_175558027.1">
    <property type="nucleotide sequence ID" value="NZ_FRBW01000002.1"/>
</dbReference>
<dbReference type="InterPro" id="IPR025246">
    <property type="entry name" value="IS30-like_HTH"/>
</dbReference>
<dbReference type="SUPFAM" id="SSF53041">
    <property type="entry name" value="Resolvase-like"/>
    <property type="match status" value="1"/>
</dbReference>
<accession>A0A1M7GJX1</accession>
<proteinExistence type="inferred from homology"/>
<dbReference type="InterPro" id="IPR009057">
    <property type="entry name" value="Homeodomain-like_sf"/>
</dbReference>
<comment type="similarity">
    <text evidence="1">Belongs to the site-specific recombinase resolvase family.</text>
</comment>
<name>A0A1M7GJX1_9HYPH</name>
<dbReference type="GO" id="GO:0003677">
    <property type="term" value="F:DNA binding"/>
    <property type="evidence" value="ECO:0007669"/>
    <property type="project" value="InterPro"/>
</dbReference>
<dbReference type="CDD" id="cd03768">
    <property type="entry name" value="SR_ResInv"/>
    <property type="match status" value="1"/>
</dbReference>
<evidence type="ECO:0000313" key="4">
    <source>
        <dbReference type="Proteomes" id="UP000186002"/>
    </source>
</evidence>
<gene>
    <name evidence="3" type="ORF">SAMN05444272_1950</name>
</gene>
<dbReference type="Pfam" id="PF13936">
    <property type="entry name" value="HTH_38"/>
    <property type="match status" value="1"/>
</dbReference>
<dbReference type="GO" id="GO:0000150">
    <property type="term" value="F:DNA strand exchange activity"/>
    <property type="evidence" value="ECO:0007669"/>
    <property type="project" value="InterPro"/>
</dbReference>
<dbReference type="SUPFAM" id="SSF46689">
    <property type="entry name" value="Homeodomain-like"/>
    <property type="match status" value="1"/>
</dbReference>
<dbReference type="InterPro" id="IPR006119">
    <property type="entry name" value="Resolv_N"/>
</dbReference>
<dbReference type="EMBL" id="FRBW01000002">
    <property type="protein sequence ID" value="SHM16694.1"/>
    <property type="molecule type" value="Genomic_DNA"/>
</dbReference>